<evidence type="ECO:0000313" key="2">
    <source>
        <dbReference type="Proteomes" id="UP000814128"/>
    </source>
</evidence>
<comment type="caution">
    <text evidence="1">The sequence shown here is derived from an EMBL/GenBank/DDBJ whole genome shotgun (WGS) entry which is preliminary data.</text>
</comment>
<evidence type="ECO:0000313" key="1">
    <source>
        <dbReference type="EMBL" id="KAI0027919.1"/>
    </source>
</evidence>
<organism evidence="1 2">
    <name type="scientific">Vararia minispora EC-137</name>
    <dbReference type="NCBI Taxonomy" id="1314806"/>
    <lineage>
        <taxon>Eukaryota</taxon>
        <taxon>Fungi</taxon>
        <taxon>Dikarya</taxon>
        <taxon>Basidiomycota</taxon>
        <taxon>Agaricomycotina</taxon>
        <taxon>Agaricomycetes</taxon>
        <taxon>Russulales</taxon>
        <taxon>Lachnocladiaceae</taxon>
        <taxon>Vararia</taxon>
    </lineage>
</organism>
<reference evidence="1" key="1">
    <citation type="submission" date="2021-02" db="EMBL/GenBank/DDBJ databases">
        <authorList>
            <consortium name="DOE Joint Genome Institute"/>
            <person name="Ahrendt S."/>
            <person name="Looney B.P."/>
            <person name="Miyauchi S."/>
            <person name="Morin E."/>
            <person name="Drula E."/>
            <person name="Courty P.E."/>
            <person name="Chicoki N."/>
            <person name="Fauchery L."/>
            <person name="Kohler A."/>
            <person name="Kuo A."/>
            <person name="Labutti K."/>
            <person name="Pangilinan J."/>
            <person name="Lipzen A."/>
            <person name="Riley R."/>
            <person name="Andreopoulos W."/>
            <person name="He G."/>
            <person name="Johnson J."/>
            <person name="Barry K.W."/>
            <person name="Grigoriev I.V."/>
            <person name="Nagy L."/>
            <person name="Hibbett D."/>
            <person name="Henrissat B."/>
            <person name="Matheny P.B."/>
            <person name="Labbe J."/>
            <person name="Martin F."/>
        </authorList>
    </citation>
    <scope>NUCLEOTIDE SEQUENCE</scope>
    <source>
        <strain evidence="1">EC-137</strain>
    </source>
</reference>
<dbReference type="EMBL" id="MU273819">
    <property type="protein sequence ID" value="KAI0027919.1"/>
    <property type="molecule type" value="Genomic_DNA"/>
</dbReference>
<keyword evidence="2" id="KW-1185">Reference proteome</keyword>
<accession>A0ACB8Q7Z7</accession>
<protein>
    <submittedName>
        <fullName evidence="1">RlpA-like double-psi beta-barrel-protein domain-containing protein-containing protein</fullName>
    </submittedName>
</protein>
<name>A0ACB8Q7Z7_9AGAM</name>
<dbReference type="Proteomes" id="UP000814128">
    <property type="component" value="Unassembled WGS sequence"/>
</dbReference>
<gene>
    <name evidence="1" type="ORF">K488DRAFT_60087</name>
</gene>
<proteinExistence type="predicted"/>
<reference evidence="1" key="2">
    <citation type="journal article" date="2022" name="New Phytol.">
        <title>Evolutionary transition to the ectomycorrhizal habit in the genomes of a hyperdiverse lineage of mushroom-forming fungi.</title>
        <authorList>
            <person name="Looney B."/>
            <person name="Miyauchi S."/>
            <person name="Morin E."/>
            <person name="Drula E."/>
            <person name="Courty P.E."/>
            <person name="Kohler A."/>
            <person name="Kuo A."/>
            <person name="LaButti K."/>
            <person name="Pangilinan J."/>
            <person name="Lipzen A."/>
            <person name="Riley R."/>
            <person name="Andreopoulos W."/>
            <person name="He G."/>
            <person name="Johnson J."/>
            <person name="Nolan M."/>
            <person name="Tritt A."/>
            <person name="Barry K.W."/>
            <person name="Grigoriev I.V."/>
            <person name="Nagy L.G."/>
            <person name="Hibbett D."/>
            <person name="Henrissat B."/>
            <person name="Matheny P.B."/>
            <person name="Labbe J."/>
            <person name="Martin F.M."/>
        </authorList>
    </citation>
    <scope>NUCLEOTIDE SEQUENCE</scope>
    <source>
        <strain evidence="1">EC-137</strain>
    </source>
</reference>
<feature type="non-terminal residue" evidence="1">
    <location>
        <position position="1"/>
    </location>
</feature>
<sequence length="94" mass="9952">TFYFQGGGIGSCGQANPDSALIVAVQAQRYNPSLCGRTVQVTNTQNGRSVTATVADRCPTCQNNPNSLDLSQAAFDAIADETQGVVPIQWQFLS</sequence>